<feature type="compositionally biased region" description="Low complexity" evidence="1">
    <location>
        <begin position="531"/>
        <end position="542"/>
    </location>
</feature>
<keyword evidence="2" id="KW-1133">Transmembrane helix</keyword>
<dbReference type="InterPro" id="IPR040256">
    <property type="entry name" value="At4g02000-like"/>
</dbReference>
<name>A0A7C9ABN9_OPUST</name>
<dbReference type="InterPro" id="IPR025558">
    <property type="entry name" value="DUF4283"/>
</dbReference>
<dbReference type="AlphaFoldDB" id="A0A7C9ABN9"/>
<evidence type="ECO:0000256" key="1">
    <source>
        <dbReference type="SAM" id="MobiDB-lite"/>
    </source>
</evidence>
<dbReference type="Pfam" id="PF14111">
    <property type="entry name" value="DUF4283"/>
    <property type="match status" value="1"/>
</dbReference>
<dbReference type="PANTHER" id="PTHR31286:SF99">
    <property type="entry name" value="DUF4283 DOMAIN-CONTAINING PROTEIN"/>
    <property type="match status" value="1"/>
</dbReference>
<evidence type="ECO:0000313" key="4">
    <source>
        <dbReference type="EMBL" id="MBA4661795.1"/>
    </source>
</evidence>
<feature type="region of interest" description="Disordered" evidence="1">
    <location>
        <begin position="181"/>
        <end position="230"/>
    </location>
</feature>
<protein>
    <recommendedName>
        <fullName evidence="3">DUF4283 domain-containing protein</fullName>
    </recommendedName>
</protein>
<evidence type="ECO:0000259" key="3">
    <source>
        <dbReference type="Pfam" id="PF14111"/>
    </source>
</evidence>
<feature type="region of interest" description="Disordered" evidence="1">
    <location>
        <begin position="618"/>
        <end position="678"/>
    </location>
</feature>
<reference evidence="4" key="2">
    <citation type="submission" date="2020-07" db="EMBL/GenBank/DDBJ databases">
        <authorList>
            <person name="Vera ALvarez R."/>
            <person name="Arias-Moreno D.M."/>
            <person name="Jimenez-Jacinto V."/>
            <person name="Jimenez-Bremont J.F."/>
            <person name="Swaminathan K."/>
            <person name="Moose S.P."/>
            <person name="Guerrero-Gonzalez M.L."/>
            <person name="Marino-Ramirez L."/>
            <person name="Landsman D."/>
            <person name="Rodriguez-Kessler M."/>
            <person name="Delgado-Sanchez P."/>
        </authorList>
    </citation>
    <scope>NUCLEOTIDE SEQUENCE</scope>
    <source>
        <tissue evidence="4">Cladode</tissue>
    </source>
</reference>
<sequence>MPPKRRKKPPDLHLTTPPPIPRRGFLLFNDHLSTRFLESVAVSPKICAGIAYFTAFVCRPCIESLVWMMYFNRIFVDPCVLNTVREVAVSTSVQCSAVIADRHGKLPLNCASSSCQTQVWVLPSSPISVTVLGCLYCGVTVICVFAWFDFCPGSAIYIHAHFLDLVLVCRWSLISDYSINMSSSPSSPSLHCGPTDNLSDDARKEGTQTVSKPRPEAPSPHASSPQVSSPLPVASYSEALILGMSHHVQPQETPSQGPGRESAVPPPPPASMSSLCLLGKPWGDPIPLAIIMSKTRKDWGFVRGQLDYLELGNGWILFRFSNLQDIALVWNGRPWHVSGLNLVLRRWEPFFDPYSATIHRIDQWVKITRLPLELWEEDSLKTLLQDVGQFIKVDDITLNRSKGKFARVCLNIDITKPLRGSLFLPIPNQPHPLEVPISYEGLHEVCTLCGSNAHDLEVCPETPKGPLEVIVEKFGTTSLHTENRSGAKAGSSSVALPEKWVTVSPKKRGRLYPSTRKKTFPKTAANPGPPSVKVVSASSPPVNTTELSPKDSGQGLLPIPSSTEEVLPCPDLAISLAPGADLEAAAVQPEPLVGAAGSSCNDISLASAPSALNHFAPLSPKQILPSSNSPCEGTDMEEEDIDMFLNLEPEDDAQLSSESTKKRKLELGEASSPSYSST</sequence>
<evidence type="ECO:0000256" key="2">
    <source>
        <dbReference type="SAM" id="Phobius"/>
    </source>
</evidence>
<feature type="transmembrane region" description="Helical" evidence="2">
    <location>
        <begin position="127"/>
        <end position="148"/>
    </location>
</feature>
<feature type="region of interest" description="Disordered" evidence="1">
    <location>
        <begin position="248"/>
        <end position="270"/>
    </location>
</feature>
<organism evidence="4">
    <name type="scientific">Opuntia streptacantha</name>
    <name type="common">Prickly pear cactus</name>
    <name type="synonym">Opuntia cardona</name>
    <dbReference type="NCBI Taxonomy" id="393608"/>
    <lineage>
        <taxon>Eukaryota</taxon>
        <taxon>Viridiplantae</taxon>
        <taxon>Streptophyta</taxon>
        <taxon>Embryophyta</taxon>
        <taxon>Tracheophyta</taxon>
        <taxon>Spermatophyta</taxon>
        <taxon>Magnoliopsida</taxon>
        <taxon>eudicotyledons</taxon>
        <taxon>Gunneridae</taxon>
        <taxon>Pentapetalae</taxon>
        <taxon>Caryophyllales</taxon>
        <taxon>Cactineae</taxon>
        <taxon>Cactaceae</taxon>
        <taxon>Opuntioideae</taxon>
        <taxon>Opuntia</taxon>
    </lineage>
</organism>
<reference evidence="4" key="1">
    <citation type="journal article" date="2013" name="J. Plant Res.">
        <title>Effect of fungi and light on seed germination of three Opuntia species from semiarid lands of central Mexico.</title>
        <authorList>
            <person name="Delgado-Sanchez P."/>
            <person name="Jimenez-Bremont J.F."/>
            <person name="Guerrero-Gonzalez Mde L."/>
            <person name="Flores J."/>
        </authorList>
    </citation>
    <scope>NUCLEOTIDE SEQUENCE</scope>
    <source>
        <tissue evidence="4">Cladode</tissue>
    </source>
</reference>
<dbReference type="PANTHER" id="PTHR31286">
    <property type="entry name" value="GLYCINE-RICH CELL WALL STRUCTURAL PROTEIN 1.8-LIKE"/>
    <property type="match status" value="1"/>
</dbReference>
<feature type="compositionally biased region" description="Low complexity" evidence="1">
    <location>
        <begin position="181"/>
        <end position="190"/>
    </location>
</feature>
<feature type="domain" description="DUF4283" evidence="3">
    <location>
        <begin position="275"/>
        <end position="353"/>
    </location>
</feature>
<keyword evidence="2" id="KW-0472">Membrane</keyword>
<feature type="compositionally biased region" description="Basic residues" evidence="1">
    <location>
        <begin position="511"/>
        <end position="520"/>
    </location>
</feature>
<feature type="region of interest" description="Disordered" evidence="1">
    <location>
        <begin position="511"/>
        <end position="562"/>
    </location>
</feature>
<feature type="compositionally biased region" description="Acidic residues" evidence="1">
    <location>
        <begin position="634"/>
        <end position="653"/>
    </location>
</feature>
<dbReference type="EMBL" id="GISG01213600">
    <property type="protein sequence ID" value="MBA4661795.1"/>
    <property type="molecule type" value="Transcribed_RNA"/>
</dbReference>
<keyword evidence="2" id="KW-0812">Transmembrane</keyword>
<accession>A0A7C9ABN9</accession>
<proteinExistence type="predicted"/>